<evidence type="ECO:0000313" key="4">
    <source>
        <dbReference type="Proteomes" id="UP000001798"/>
    </source>
</evidence>
<sequence>MPPKPPRPRLTHFLCIPLTTTSSHAQLQHSLHTFKKDVTTPPTTEYPDRIPIPEDAIRPLSTLHLTIGVMSLESPERIQGATSILNGIFSSPSIPTGKAQEGTEERETETETDKREIQLPNITLTSLHPMHQPWSTSILYTSPQDPHSHLQTFCQSLKDTFTTAGFMLPEEKGRGLLLHATIVNTIYVRGVRQNSDTGTRATRTGNARGNQGRGRGGSSSGHGKHKARLTFDARDIISKYADFTWMRDVRVEKVAICRMGAKKGDGDEEYEVEAEIEVSCI</sequence>
<dbReference type="Pfam" id="PF10469">
    <property type="entry name" value="AKAP7_NLS"/>
    <property type="match status" value="1"/>
</dbReference>
<dbReference type="AlphaFoldDB" id="A0A384K312"/>
<feature type="domain" description="A-kinase anchor protein 7-like phosphoesterase" evidence="2">
    <location>
        <begin position="11"/>
        <end position="277"/>
    </location>
</feature>
<name>A0A384K312_BOTFB</name>
<dbReference type="EMBL" id="CP009818">
    <property type="protein sequence ID" value="ATZ57203.1"/>
    <property type="molecule type" value="Genomic_DNA"/>
</dbReference>
<dbReference type="InterPro" id="IPR019510">
    <property type="entry name" value="AKAP7-like_phosphoesterase"/>
</dbReference>
<dbReference type="GeneID" id="5429996"/>
<dbReference type="PANTHER" id="PTHR13360">
    <property type="entry name" value="ACTIVATING SIGNAL COINTEGRATOR 1 COMPLEX SUBUNIT 1"/>
    <property type="match status" value="1"/>
</dbReference>
<evidence type="ECO:0000259" key="2">
    <source>
        <dbReference type="Pfam" id="PF10469"/>
    </source>
</evidence>
<dbReference type="GO" id="GO:0006307">
    <property type="term" value="P:DNA alkylation repair"/>
    <property type="evidence" value="ECO:0007669"/>
    <property type="project" value="InterPro"/>
</dbReference>
<feature type="region of interest" description="Disordered" evidence="1">
    <location>
        <begin position="89"/>
        <end position="114"/>
    </location>
</feature>
<dbReference type="VEuPathDB" id="FungiDB:Bcin14g03640"/>
<dbReference type="KEGG" id="bfu:BCIN_14g03640"/>
<dbReference type="PANTHER" id="PTHR13360:SF1">
    <property type="entry name" value="ACTIVATING SIGNAL COINTEGRATOR 1 COMPLEX SUBUNIT 1"/>
    <property type="match status" value="1"/>
</dbReference>
<feature type="region of interest" description="Disordered" evidence="1">
    <location>
        <begin position="194"/>
        <end position="226"/>
    </location>
</feature>
<reference evidence="3 4" key="3">
    <citation type="journal article" date="2017" name="Mol. Plant Pathol.">
        <title>A gapless genome sequence of the fungus Botrytis cinerea.</title>
        <authorList>
            <person name="Van Kan J.A."/>
            <person name="Stassen J.H."/>
            <person name="Mosbach A."/>
            <person name="Van Der Lee T.A."/>
            <person name="Faino L."/>
            <person name="Farmer A.D."/>
            <person name="Papasotiriou D.G."/>
            <person name="Zhou S."/>
            <person name="Seidl M.F."/>
            <person name="Cottam E."/>
            <person name="Edel D."/>
            <person name="Hahn M."/>
            <person name="Schwartz D.C."/>
            <person name="Dietrich R.A."/>
            <person name="Widdison S."/>
            <person name="Scalliet G."/>
        </authorList>
    </citation>
    <scope>NUCLEOTIDE SEQUENCE [LARGE SCALE GENOMIC DNA]</scope>
    <source>
        <strain evidence="3 4">B05.10</strain>
    </source>
</reference>
<dbReference type="GO" id="GO:0006355">
    <property type="term" value="P:regulation of DNA-templated transcription"/>
    <property type="evidence" value="ECO:0007669"/>
    <property type="project" value="TreeGrafter"/>
</dbReference>
<reference evidence="3 4" key="1">
    <citation type="journal article" date="2011" name="PLoS Genet.">
        <title>Genomic analysis of the necrotrophic fungal pathogens Sclerotinia sclerotiorum and Botrytis cinerea.</title>
        <authorList>
            <person name="Amselem J."/>
            <person name="Cuomo C.A."/>
            <person name="van Kan J.A."/>
            <person name="Viaud M."/>
            <person name="Benito E.P."/>
            <person name="Couloux A."/>
            <person name="Coutinho P.M."/>
            <person name="de Vries R.P."/>
            <person name="Dyer P.S."/>
            <person name="Fillinger S."/>
            <person name="Fournier E."/>
            <person name="Gout L."/>
            <person name="Hahn M."/>
            <person name="Kohn L."/>
            <person name="Lapalu N."/>
            <person name="Plummer K.M."/>
            <person name="Pradier J.M."/>
            <person name="Quevillon E."/>
            <person name="Sharon A."/>
            <person name="Simon A."/>
            <person name="ten Have A."/>
            <person name="Tudzynski B."/>
            <person name="Tudzynski P."/>
            <person name="Wincker P."/>
            <person name="Andrew M."/>
            <person name="Anthouard V."/>
            <person name="Beever R.E."/>
            <person name="Beffa R."/>
            <person name="Benoit I."/>
            <person name="Bouzid O."/>
            <person name="Brault B."/>
            <person name="Chen Z."/>
            <person name="Choquer M."/>
            <person name="Collemare J."/>
            <person name="Cotton P."/>
            <person name="Danchin E.G."/>
            <person name="Da Silva C."/>
            <person name="Gautier A."/>
            <person name="Giraud C."/>
            <person name="Giraud T."/>
            <person name="Gonzalez C."/>
            <person name="Grossetete S."/>
            <person name="Guldener U."/>
            <person name="Henrissat B."/>
            <person name="Howlett B.J."/>
            <person name="Kodira C."/>
            <person name="Kretschmer M."/>
            <person name="Lappartient A."/>
            <person name="Leroch M."/>
            <person name="Levis C."/>
            <person name="Mauceli E."/>
            <person name="Neuveglise C."/>
            <person name="Oeser B."/>
            <person name="Pearson M."/>
            <person name="Poulain J."/>
            <person name="Poussereau N."/>
            <person name="Quesneville H."/>
            <person name="Rascle C."/>
            <person name="Schumacher J."/>
            <person name="Segurens B."/>
            <person name="Sexton A."/>
            <person name="Silva E."/>
            <person name="Sirven C."/>
            <person name="Soanes D.M."/>
            <person name="Talbot N.J."/>
            <person name="Templeton M."/>
            <person name="Yandava C."/>
            <person name="Yarden O."/>
            <person name="Zeng Q."/>
            <person name="Rollins J.A."/>
            <person name="Lebrun M.H."/>
            <person name="Dickman M."/>
        </authorList>
    </citation>
    <scope>NUCLEOTIDE SEQUENCE [LARGE SCALE GENOMIC DNA]</scope>
    <source>
        <strain evidence="3 4">B05.10</strain>
    </source>
</reference>
<organism evidence="3 4">
    <name type="scientific">Botryotinia fuckeliana (strain B05.10)</name>
    <name type="common">Noble rot fungus</name>
    <name type="synonym">Botrytis cinerea</name>
    <dbReference type="NCBI Taxonomy" id="332648"/>
    <lineage>
        <taxon>Eukaryota</taxon>
        <taxon>Fungi</taxon>
        <taxon>Dikarya</taxon>
        <taxon>Ascomycota</taxon>
        <taxon>Pezizomycotina</taxon>
        <taxon>Leotiomycetes</taxon>
        <taxon>Helotiales</taxon>
        <taxon>Sclerotiniaceae</taxon>
        <taxon>Botrytis</taxon>
    </lineage>
</organism>
<dbReference type="InterPro" id="IPR009210">
    <property type="entry name" value="ASCC1"/>
</dbReference>
<reference evidence="3 4" key="2">
    <citation type="journal article" date="2012" name="Eukaryot. Cell">
        <title>Genome update of Botrytis cinerea strains B05.10 and T4.</title>
        <authorList>
            <person name="Staats M."/>
            <person name="van Kan J.A."/>
        </authorList>
    </citation>
    <scope>NUCLEOTIDE SEQUENCE [LARGE SCALE GENOMIC DNA]</scope>
    <source>
        <strain evidence="3 4">B05.10</strain>
    </source>
</reference>
<evidence type="ECO:0000313" key="3">
    <source>
        <dbReference type="EMBL" id="ATZ57203.1"/>
    </source>
</evidence>
<evidence type="ECO:0000256" key="1">
    <source>
        <dbReference type="SAM" id="MobiDB-lite"/>
    </source>
</evidence>
<gene>
    <name evidence="3" type="ORF">BCIN_14g03640</name>
</gene>
<dbReference type="Gene3D" id="3.90.1140.10">
    <property type="entry name" value="Cyclic phosphodiesterase"/>
    <property type="match status" value="1"/>
</dbReference>
<accession>A0A384K312</accession>
<feature type="compositionally biased region" description="Low complexity" evidence="1">
    <location>
        <begin position="197"/>
        <end position="210"/>
    </location>
</feature>
<protein>
    <recommendedName>
        <fullName evidence="2">A-kinase anchor protein 7-like phosphoesterase domain-containing protein</fullName>
    </recommendedName>
</protein>
<keyword evidence="4" id="KW-1185">Reference proteome</keyword>
<dbReference type="RefSeq" id="XP_001549505.2">
    <property type="nucleotide sequence ID" value="XM_001549455.2"/>
</dbReference>
<proteinExistence type="predicted"/>
<dbReference type="OrthoDB" id="277832at2759"/>
<feature type="compositionally biased region" description="Basic and acidic residues" evidence="1">
    <location>
        <begin position="101"/>
        <end position="114"/>
    </location>
</feature>
<dbReference type="GO" id="GO:0005634">
    <property type="term" value="C:nucleus"/>
    <property type="evidence" value="ECO:0007669"/>
    <property type="project" value="TreeGrafter"/>
</dbReference>
<feature type="compositionally biased region" description="Gly residues" evidence="1">
    <location>
        <begin position="211"/>
        <end position="220"/>
    </location>
</feature>
<dbReference type="Proteomes" id="UP000001798">
    <property type="component" value="Chromosome 14"/>
</dbReference>